<protein>
    <recommendedName>
        <fullName evidence="3 7">Flagella basal body P-ring formation protein FlgA</fullName>
    </recommendedName>
</protein>
<comment type="function">
    <text evidence="6 7">Involved in the assembly process of the P-ring formation. It may associate with FlgF on the rod constituting a structure essential for the P-ring assembly or may act as a modulator protein for the P-ring assembly.</text>
</comment>
<dbReference type="Pfam" id="PF13144">
    <property type="entry name" value="ChapFlgA"/>
    <property type="match status" value="1"/>
</dbReference>
<evidence type="ECO:0000256" key="5">
    <source>
        <dbReference type="ARBA" id="ARBA00022764"/>
    </source>
</evidence>
<keyword evidence="9" id="KW-0969">Cilium</keyword>
<dbReference type="Gene3D" id="2.30.30.760">
    <property type="match status" value="1"/>
</dbReference>
<dbReference type="KEGG" id="vih:AB0763_09690"/>
<dbReference type="AlphaFoldDB" id="A0AB39HF10"/>
<evidence type="ECO:0000256" key="6">
    <source>
        <dbReference type="ARBA" id="ARBA00025643"/>
    </source>
</evidence>
<sequence>MAKSYFHFFDTHCKCRVFIARFVKFIGFFLFLLSFFTHAASDRQIERTRLAAEEYILANMTKPKGAELKVQAADLDPRLKMTDCPIPLTTSANNTNSNRSNINVLVECESDNWRVYVPVKIELALPMVTALRPLAKGVIISPSDVTVSMITLQHFRRQGYSQLNNVTGAKVKRLIRLGDVVERNDICVVCRNEKVTIIAAKGGMSITTQGTALQDGGEGEQVRVKNDKSQRIIQARVTAVGEVSVAF</sequence>
<dbReference type="Pfam" id="PF17656">
    <property type="entry name" value="ChapFlgA_N"/>
    <property type="match status" value="1"/>
</dbReference>
<gene>
    <name evidence="9" type="primary">flgA</name>
    <name evidence="9" type="ORF">AB0763_09690</name>
</gene>
<dbReference type="Gene3D" id="3.90.1210.10">
    <property type="entry name" value="Antifreeze-like/N-acetylneuraminic acid synthase C-terminal domain"/>
    <property type="match status" value="1"/>
</dbReference>
<reference evidence="9" key="1">
    <citation type="submission" date="2024-07" db="EMBL/GenBank/DDBJ databases">
        <title>Genome Analysis of a Potential Novel Vibrio Species Secreting pH- and Thermo-stable Alginate Lyase and its Application in Producing Alginate Oligosaccharides.</title>
        <authorList>
            <person name="Huang H."/>
            <person name="Bao K."/>
        </authorList>
    </citation>
    <scope>NUCLEOTIDE SEQUENCE</scope>
    <source>
        <strain evidence="9">HB236076</strain>
    </source>
</reference>
<dbReference type="EMBL" id="CP162601">
    <property type="protein sequence ID" value="XDK24488.1"/>
    <property type="molecule type" value="Genomic_DNA"/>
</dbReference>
<organism evidence="9">
    <name type="scientific">Vibrio sp. HB236076</name>
    <dbReference type="NCBI Taxonomy" id="3232307"/>
    <lineage>
        <taxon>Bacteria</taxon>
        <taxon>Pseudomonadati</taxon>
        <taxon>Pseudomonadota</taxon>
        <taxon>Gammaproteobacteria</taxon>
        <taxon>Vibrionales</taxon>
        <taxon>Vibrionaceae</taxon>
        <taxon>Vibrio</taxon>
    </lineage>
</organism>
<dbReference type="SMART" id="SM00858">
    <property type="entry name" value="SAF"/>
    <property type="match status" value="1"/>
</dbReference>
<dbReference type="InterPro" id="IPR013974">
    <property type="entry name" value="SAF"/>
</dbReference>
<evidence type="ECO:0000256" key="2">
    <source>
        <dbReference type="ARBA" id="ARBA00010474"/>
    </source>
</evidence>
<dbReference type="InterPro" id="IPR041231">
    <property type="entry name" value="FlgA_N"/>
</dbReference>
<evidence type="ECO:0000256" key="1">
    <source>
        <dbReference type="ARBA" id="ARBA00004418"/>
    </source>
</evidence>
<dbReference type="GO" id="GO:0044780">
    <property type="term" value="P:bacterial-type flagellum assembly"/>
    <property type="evidence" value="ECO:0007669"/>
    <property type="project" value="InterPro"/>
</dbReference>
<name>A0AB39HF10_9VIBR</name>
<keyword evidence="9" id="KW-0966">Cell projection</keyword>
<comment type="subcellular location">
    <subcellularLocation>
        <location evidence="1 7">Periplasm</location>
    </subcellularLocation>
</comment>
<dbReference type="InterPro" id="IPR017585">
    <property type="entry name" value="SAF_FlgA"/>
</dbReference>
<dbReference type="CDD" id="cd11614">
    <property type="entry name" value="SAF_CpaB_FlgA_like"/>
    <property type="match status" value="1"/>
</dbReference>
<dbReference type="GO" id="GO:0042597">
    <property type="term" value="C:periplasmic space"/>
    <property type="evidence" value="ECO:0007669"/>
    <property type="project" value="UniProtKB-SubCell"/>
</dbReference>
<evidence type="ECO:0000313" key="9">
    <source>
        <dbReference type="EMBL" id="XDK24488.1"/>
    </source>
</evidence>
<dbReference type="PANTHER" id="PTHR36307:SF1">
    <property type="entry name" value="FLAGELLA BASAL BODY P-RING FORMATION PROTEIN FLGA"/>
    <property type="match status" value="1"/>
</dbReference>
<dbReference type="InterPro" id="IPR039246">
    <property type="entry name" value="Flagellar_FlgA"/>
</dbReference>
<evidence type="ECO:0000259" key="8">
    <source>
        <dbReference type="SMART" id="SM00858"/>
    </source>
</evidence>
<dbReference type="NCBIfam" id="TIGR03170">
    <property type="entry name" value="flgA_cterm"/>
    <property type="match status" value="1"/>
</dbReference>
<keyword evidence="7" id="KW-1005">Bacterial flagellum biogenesis</keyword>
<dbReference type="RefSeq" id="WP_306100882.1">
    <property type="nucleotide sequence ID" value="NZ_CP162601.1"/>
</dbReference>
<keyword evidence="5 7" id="KW-0574">Periplasm</keyword>
<accession>A0AB39HF10</accession>
<keyword evidence="9" id="KW-0282">Flagellum</keyword>
<keyword evidence="4" id="KW-0732">Signal</keyword>
<evidence type="ECO:0000256" key="7">
    <source>
        <dbReference type="RuleBase" id="RU362063"/>
    </source>
</evidence>
<dbReference type="PANTHER" id="PTHR36307">
    <property type="entry name" value="FLAGELLA BASAL BODY P-RING FORMATION PROTEIN FLGA"/>
    <property type="match status" value="1"/>
</dbReference>
<proteinExistence type="inferred from homology"/>
<evidence type="ECO:0000256" key="3">
    <source>
        <dbReference type="ARBA" id="ARBA00014754"/>
    </source>
</evidence>
<feature type="domain" description="SAF" evidence="8">
    <location>
        <begin position="125"/>
        <end position="187"/>
    </location>
</feature>
<comment type="similarity">
    <text evidence="2 7">Belongs to the FlgA family.</text>
</comment>
<evidence type="ECO:0000256" key="4">
    <source>
        <dbReference type="ARBA" id="ARBA00022729"/>
    </source>
</evidence>